<evidence type="ECO:0008006" key="4">
    <source>
        <dbReference type="Google" id="ProtNLM"/>
    </source>
</evidence>
<protein>
    <recommendedName>
        <fullName evidence="4">GAF domain-containing protein</fullName>
    </recommendedName>
</protein>
<keyword evidence="3" id="KW-1185">Reference proteome</keyword>
<feature type="region of interest" description="Disordered" evidence="1">
    <location>
        <begin position="104"/>
        <end position="123"/>
    </location>
</feature>
<gene>
    <name evidence="2" type="ORF">BJ989_000665</name>
</gene>
<name>A0A7Y9RSB2_9ACTN</name>
<evidence type="ECO:0000313" key="2">
    <source>
        <dbReference type="EMBL" id="NYG54361.1"/>
    </source>
</evidence>
<accession>A0A7Y9RSB2</accession>
<feature type="region of interest" description="Disordered" evidence="1">
    <location>
        <begin position="1"/>
        <end position="26"/>
    </location>
</feature>
<comment type="caution">
    <text evidence="2">The sequence shown here is derived from an EMBL/GenBank/DDBJ whole genome shotgun (WGS) entry which is preliminary data.</text>
</comment>
<dbReference type="AlphaFoldDB" id="A0A7Y9RSB2"/>
<proteinExistence type="predicted"/>
<organism evidence="2 3">
    <name type="scientific">Nocardioides perillae</name>
    <dbReference type="NCBI Taxonomy" id="1119534"/>
    <lineage>
        <taxon>Bacteria</taxon>
        <taxon>Bacillati</taxon>
        <taxon>Actinomycetota</taxon>
        <taxon>Actinomycetes</taxon>
        <taxon>Propionibacteriales</taxon>
        <taxon>Nocardioidaceae</taxon>
        <taxon>Nocardioides</taxon>
    </lineage>
</organism>
<dbReference type="EMBL" id="JACCAC010000001">
    <property type="protein sequence ID" value="NYG54361.1"/>
    <property type="molecule type" value="Genomic_DNA"/>
</dbReference>
<sequence length="229" mass="23365">MHRRDDAAAVPRPRRSTEGGSAPAGTLVGAVDDAVELVVDRLVESVEGCLAGLEAMAAEPVADRLEYVARCAATAWGAPRLWVGSVDGDRLVTRRCRSLRPVSPVSAVDATGPGGTTDAGTTSPAFADCADGVDLEERLGPLGDRDALLAALEGGSLLARPGDGSGLGGWLPELGLGAVVAAGGYDHDARQWLVAVLMRDSGADAAIARLALTSLVQAALAMPVSAHRR</sequence>
<dbReference type="RefSeq" id="WP_179516997.1">
    <property type="nucleotide sequence ID" value="NZ_JACCAC010000001.1"/>
</dbReference>
<reference evidence="2 3" key="1">
    <citation type="submission" date="2020-07" db="EMBL/GenBank/DDBJ databases">
        <title>Sequencing the genomes of 1000 actinobacteria strains.</title>
        <authorList>
            <person name="Klenk H.-P."/>
        </authorList>
    </citation>
    <scope>NUCLEOTIDE SEQUENCE [LARGE SCALE GENOMIC DNA]</scope>
    <source>
        <strain evidence="2 3">DSM 24552</strain>
    </source>
</reference>
<dbReference type="Proteomes" id="UP000544110">
    <property type="component" value="Unassembled WGS sequence"/>
</dbReference>
<evidence type="ECO:0000313" key="3">
    <source>
        <dbReference type="Proteomes" id="UP000544110"/>
    </source>
</evidence>
<evidence type="ECO:0000256" key="1">
    <source>
        <dbReference type="SAM" id="MobiDB-lite"/>
    </source>
</evidence>